<accession>A0ACC2F5Q0</accession>
<protein>
    <submittedName>
        <fullName evidence="1">Uncharacterized protein</fullName>
    </submittedName>
</protein>
<reference evidence="1" key="1">
    <citation type="submission" date="2021-05" db="EMBL/GenBank/DDBJ databases">
        <authorList>
            <person name="Pan Q."/>
            <person name="Jouanno E."/>
            <person name="Zahm M."/>
            <person name="Klopp C."/>
            <person name="Cabau C."/>
            <person name="Louis A."/>
            <person name="Berthelot C."/>
            <person name="Parey E."/>
            <person name="Roest Crollius H."/>
            <person name="Montfort J."/>
            <person name="Robinson-Rechavi M."/>
            <person name="Bouchez O."/>
            <person name="Lampietro C."/>
            <person name="Lopez Roques C."/>
            <person name="Donnadieu C."/>
            <person name="Postlethwait J."/>
            <person name="Bobe J."/>
            <person name="Dillon D."/>
            <person name="Chandos A."/>
            <person name="von Hippel F."/>
            <person name="Guiguen Y."/>
        </authorList>
    </citation>
    <scope>NUCLEOTIDE SEQUENCE</scope>
    <source>
        <strain evidence="1">YG-Jan2019</strain>
    </source>
</reference>
<dbReference type="Proteomes" id="UP001157502">
    <property type="component" value="Chromosome 34"/>
</dbReference>
<evidence type="ECO:0000313" key="1">
    <source>
        <dbReference type="EMBL" id="KAJ7986677.1"/>
    </source>
</evidence>
<organism evidence="1 2">
    <name type="scientific">Dallia pectoralis</name>
    <name type="common">Alaska blackfish</name>
    <dbReference type="NCBI Taxonomy" id="75939"/>
    <lineage>
        <taxon>Eukaryota</taxon>
        <taxon>Metazoa</taxon>
        <taxon>Chordata</taxon>
        <taxon>Craniata</taxon>
        <taxon>Vertebrata</taxon>
        <taxon>Euteleostomi</taxon>
        <taxon>Actinopterygii</taxon>
        <taxon>Neopterygii</taxon>
        <taxon>Teleostei</taxon>
        <taxon>Protacanthopterygii</taxon>
        <taxon>Esociformes</taxon>
        <taxon>Umbridae</taxon>
        <taxon>Dallia</taxon>
    </lineage>
</organism>
<gene>
    <name evidence="1" type="ORF">DPEC_G00342370</name>
</gene>
<comment type="caution">
    <text evidence="1">The sequence shown here is derived from an EMBL/GenBank/DDBJ whole genome shotgun (WGS) entry which is preliminary data.</text>
</comment>
<dbReference type="EMBL" id="CM055761">
    <property type="protein sequence ID" value="KAJ7986677.1"/>
    <property type="molecule type" value="Genomic_DNA"/>
</dbReference>
<evidence type="ECO:0000313" key="2">
    <source>
        <dbReference type="Proteomes" id="UP001157502"/>
    </source>
</evidence>
<sequence>MHQNKNSPYAALRTSVPVPVTRALVVAPSHFSSSFCLGSGACLPFFLGVGCSICSSATSCSTCGASNNHNATSLFPGPEFPLSLVPPAPPDPAHRPTLGPEPPSAQVPYPAPGV</sequence>
<name>A0ACC2F5Q0_DALPE</name>
<proteinExistence type="predicted"/>
<keyword evidence="2" id="KW-1185">Reference proteome</keyword>